<feature type="transmembrane region" description="Helical" evidence="1">
    <location>
        <begin position="115"/>
        <end position="132"/>
    </location>
</feature>
<evidence type="ECO:0000256" key="1">
    <source>
        <dbReference type="SAM" id="Phobius"/>
    </source>
</evidence>
<keyword evidence="1" id="KW-1133">Transmembrane helix</keyword>
<dbReference type="AlphaFoldDB" id="A0AAE0SAS8"/>
<organism evidence="2 3">
    <name type="scientific">Potamilus streckersoni</name>
    <dbReference type="NCBI Taxonomy" id="2493646"/>
    <lineage>
        <taxon>Eukaryota</taxon>
        <taxon>Metazoa</taxon>
        <taxon>Spiralia</taxon>
        <taxon>Lophotrochozoa</taxon>
        <taxon>Mollusca</taxon>
        <taxon>Bivalvia</taxon>
        <taxon>Autobranchia</taxon>
        <taxon>Heteroconchia</taxon>
        <taxon>Palaeoheterodonta</taxon>
        <taxon>Unionida</taxon>
        <taxon>Unionoidea</taxon>
        <taxon>Unionidae</taxon>
        <taxon>Ambleminae</taxon>
        <taxon>Lampsilini</taxon>
        <taxon>Potamilus</taxon>
    </lineage>
</organism>
<protein>
    <submittedName>
        <fullName evidence="2">Uncharacterized protein</fullName>
    </submittedName>
</protein>
<keyword evidence="1" id="KW-0472">Membrane</keyword>
<keyword evidence="3" id="KW-1185">Reference proteome</keyword>
<evidence type="ECO:0000313" key="3">
    <source>
        <dbReference type="Proteomes" id="UP001195483"/>
    </source>
</evidence>
<dbReference type="EMBL" id="JAEAOA010002172">
    <property type="protein sequence ID" value="KAK3588274.1"/>
    <property type="molecule type" value="Genomic_DNA"/>
</dbReference>
<reference evidence="2" key="2">
    <citation type="journal article" date="2021" name="Genome Biol. Evol.">
        <title>Developing a high-quality reference genome for a parasitic bivalve with doubly uniparental inheritance (Bivalvia: Unionida).</title>
        <authorList>
            <person name="Smith C.H."/>
        </authorList>
    </citation>
    <scope>NUCLEOTIDE SEQUENCE</scope>
    <source>
        <strain evidence="2">CHS0354</strain>
        <tissue evidence="2">Mantle</tissue>
    </source>
</reference>
<feature type="transmembrane region" description="Helical" evidence="1">
    <location>
        <begin position="144"/>
        <end position="161"/>
    </location>
</feature>
<comment type="caution">
    <text evidence="2">The sequence shown here is derived from an EMBL/GenBank/DDBJ whole genome shotgun (WGS) entry which is preliminary data.</text>
</comment>
<reference evidence="2" key="1">
    <citation type="journal article" date="2021" name="Genome Biol. Evol.">
        <title>A High-Quality Reference Genome for a Parasitic Bivalve with Doubly Uniparental Inheritance (Bivalvia: Unionida).</title>
        <authorList>
            <person name="Smith C.H."/>
        </authorList>
    </citation>
    <scope>NUCLEOTIDE SEQUENCE</scope>
    <source>
        <strain evidence="2">CHS0354</strain>
    </source>
</reference>
<keyword evidence="1" id="KW-0812">Transmembrane</keyword>
<proteinExistence type="predicted"/>
<evidence type="ECO:0000313" key="2">
    <source>
        <dbReference type="EMBL" id="KAK3588274.1"/>
    </source>
</evidence>
<dbReference type="Proteomes" id="UP001195483">
    <property type="component" value="Unassembled WGS sequence"/>
</dbReference>
<sequence>MDFILNLYVKIITDLHTMSGVELTQLTKLSEKEQQQQHYENPVLTGDVNLKVDFDNVYTDMVDCLKPNAQPDLEVGNGEHRAKEEELNGCKRCVLHLQTGCYNCIEENKRIIKNLTFIALFAGYFVYFGYAIYHRFGDEGSHRLLGFTIFAVILIIGKIIFNMYRVKVNTVLDCVGNAISYKRLTRLRPFARW</sequence>
<accession>A0AAE0SAS8</accession>
<name>A0AAE0SAS8_9BIVA</name>
<gene>
    <name evidence="2" type="ORF">CHS0354_037066</name>
</gene>
<reference evidence="2" key="3">
    <citation type="submission" date="2023-05" db="EMBL/GenBank/DDBJ databases">
        <authorList>
            <person name="Smith C.H."/>
        </authorList>
    </citation>
    <scope>NUCLEOTIDE SEQUENCE</scope>
    <source>
        <strain evidence="2">CHS0354</strain>
        <tissue evidence="2">Mantle</tissue>
    </source>
</reference>